<dbReference type="GO" id="GO:0016743">
    <property type="term" value="F:carboxyl- or carbamoyltransferase activity"/>
    <property type="evidence" value="ECO:0007669"/>
    <property type="project" value="UniProtKB-UniRule"/>
</dbReference>
<dbReference type="Pfam" id="PF00708">
    <property type="entry name" value="Acylphosphatase"/>
    <property type="match status" value="1"/>
</dbReference>
<dbReference type="Gene3D" id="3.90.870.50">
    <property type="match status" value="1"/>
</dbReference>
<name>A0A0T5XCW3_9BACT</name>
<dbReference type="PROSITE" id="PS51163">
    <property type="entry name" value="YRDC"/>
    <property type="match status" value="1"/>
</dbReference>
<feature type="domain" description="Acylphosphatase-like" evidence="10">
    <location>
        <begin position="6"/>
        <end position="94"/>
    </location>
</feature>
<dbReference type="PROSITE" id="PS00150">
    <property type="entry name" value="ACYLPHOSPHATASE_1"/>
    <property type="match status" value="1"/>
</dbReference>
<proteinExistence type="inferred from homology"/>
<comment type="similarity">
    <text evidence="2 8">Belongs to the carbamoyltransferase HypF family.</text>
</comment>
<reference evidence="13" key="1">
    <citation type="submission" date="2012-09" db="EMBL/GenBank/DDBJ databases">
        <authorList>
            <person name="Weinstock G."/>
            <person name="Sodergren E."/>
            <person name="Clifton S."/>
            <person name="Fulton L."/>
            <person name="Fulton B."/>
            <person name="Courtney L."/>
            <person name="Fronick C."/>
            <person name="Harrison M."/>
            <person name="Strong C."/>
            <person name="Farmer C."/>
            <person name="Delehaunty K."/>
            <person name="Markovic C."/>
            <person name="Hall O."/>
            <person name="Minx P."/>
            <person name="Tomlinson C."/>
            <person name="Mitreva M."/>
            <person name="Nelson J."/>
            <person name="Hou S."/>
            <person name="Wollam A."/>
            <person name="Pepin K.H."/>
            <person name="Johnson M."/>
            <person name="Bhonagiri V."/>
            <person name="Nash W.E."/>
            <person name="Suruliraj S."/>
            <person name="Warren W."/>
            <person name="Chinwalla A."/>
            <person name="Mardis E.R."/>
            <person name="Wilson R.K."/>
        </authorList>
    </citation>
    <scope>NUCLEOTIDE SEQUENCE [LARGE SCALE GENOMIC DNA]</scope>
    <source>
        <strain evidence="13">OS1</strain>
    </source>
</reference>
<dbReference type="InterPro" id="IPR041440">
    <property type="entry name" value="HypF_C"/>
</dbReference>
<dbReference type="PROSITE" id="PS51160">
    <property type="entry name" value="ACYLPHOSPHATASE_3"/>
    <property type="match status" value="1"/>
</dbReference>
<dbReference type="STRING" id="592015.HMPREF1705_03446"/>
<keyword evidence="12" id="KW-0808">Transferase</keyword>
<dbReference type="SUPFAM" id="SSF54975">
    <property type="entry name" value="Acylphosphatase/BLUF domain-like"/>
    <property type="match status" value="1"/>
</dbReference>
<feature type="active site" evidence="9">
    <location>
        <position position="39"/>
    </location>
</feature>
<comment type="catalytic activity">
    <reaction evidence="7">
        <text>C-terminal L-cysteinyl-[HypE protein] + carbamoyl phosphate + ATP + H2O = C-terminal S-carboxamide-L-cysteinyl-[HypE protein] + AMP + phosphate + diphosphate + H(+)</text>
        <dbReference type="Rhea" id="RHEA:55636"/>
        <dbReference type="Rhea" id="RHEA-COMP:14247"/>
        <dbReference type="Rhea" id="RHEA-COMP:14392"/>
        <dbReference type="ChEBI" id="CHEBI:15377"/>
        <dbReference type="ChEBI" id="CHEBI:15378"/>
        <dbReference type="ChEBI" id="CHEBI:30616"/>
        <dbReference type="ChEBI" id="CHEBI:33019"/>
        <dbReference type="ChEBI" id="CHEBI:43474"/>
        <dbReference type="ChEBI" id="CHEBI:58228"/>
        <dbReference type="ChEBI" id="CHEBI:76913"/>
        <dbReference type="ChEBI" id="CHEBI:139126"/>
        <dbReference type="ChEBI" id="CHEBI:456215"/>
    </reaction>
</comment>
<evidence type="ECO:0000256" key="8">
    <source>
        <dbReference type="PIRNR" id="PIRNR006256"/>
    </source>
</evidence>
<dbReference type="PANTHER" id="PTHR42959">
    <property type="entry name" value="CARBAMOYLTRANSFERASE"/>
    <property type="match status" value="1"/>
</dbReference>
<evidence type="ECO:0000256" key="2">
    <source>
        <dbReference type="ARBA" id="ARBA00008097"/>
    </source>
</evidence>
<evidence type="ECO:0000259" key="10">
    <source>
        <dbReference type="PROSITE" id="PS51160"/>
    </source>
</evidence>
<comment type="catalytic activity">
    <reaction evidence="9">
        <text>an acyl phosphate + H2O = a carboxylate + phosphate + H(+)</text>
        <dbReference type="Rhea" id="RHEA:14965"/>
        <dbReference type="ChEBI" id="CHEBI:15377"/>
        <dbReference type="ChEBI" id="CHEBI:15378"/>
        <dbReference type="ChEBI" id="CHEBI:29067"/>
        <dbReference type="ChEBI" id="CHEBI:43474"/>
        <dbReference type="ChEBI" id="CHEBI:59918"/>
        <dbReference type="EC" id="3.6.1.7"/>
    </reaction>
</comment>
<evidence type="ECO:0000313" key="12">
    <source>
        <dbReference type="EMBL" id="KRT36179.1"/>
    </source>
</evidence>
<evidence type="ECO:0000256" key="3">
    <source>
        <dbReference type="ARBA" id="ARBA00022598"/>
    </source>
</evidence>
<comment type="caution">
    <text evidence="12">The sequence shown here is derived from an EMBL/GenBank/DDBJ whole genome shotgun (WGS) entry which is preliminary data.</text>
</comment>
<protein>
    <recommendedName>
        <fullName evidence="8">Carbamoyltransferase</fullName>
        <ecNumber evidence="8">6.2.-.-</ecNumber>
    </recommendedName>
</protein>
<dbReference type="InterPro" id="IPR001792">
    <property type="entry name" value="Acylphosphatase-like_dom"/>
</dbReference>
<gene>
    <name evidence="12" type="ORF">HMPREF1705_03446</name>
</gene>
<dbReference type="GO" id="GO:0008270">
    <property type="term" value="F:zinc ion binding"/>
    <property type="evidence" value="ECO:0007669"/>
    <property type="project" value="UniProtKB-KW"/>
</dbReference>
<dbReference type="Gene3D" id="3.30.110.120">
    <property type="match status" value="1"/>
</dbReference>
<evidence type="ECO:0000256" key="7">
    <source>
        <dbReference type="ARBA" id="ARBA00048220"/>
    </source>
</evidence>
<evidence type="ECO:0000256" key="1">
    <source>
        <dbReference type="ARBA" id="ARBA00004711"/>
    </source>
</evidence>
<evidence type="ECO:0000256" key="5">
    <source>
        <dbReference type="ARBA" id="ARBA00022771"/>
    </source>
</evidence>
<dbReference type="Pfam" id="PF01300">
    <property type="entry name" value="Sua5_yciO_yrdC"/>
    <property type="match status" value="1"/>
</dbReference>
<dbReference type="InterPro" id="IPR055128">
    <property type="entry name" value="HypF_C_2"/>
</dbReference>
<dbReference type="PANTHER" id="PTHR42959:SF1">
    <property type="entry name" value="CARBAMOYLTRANSFERASE HYPF"/>
    <property type="match status" value="1"/>
</dbReference>
<keyword evidence="5" id="KW-0863">Zinc-finger</keyword>
<dbReference type="InterPro" id="IPR004421">
    <property type="entry name" value="Carbamoyltransferase_HypF"/>
</dbReference>
<dbReference type="Gene3D" id="3.30.420.360">
    <property type="match status" value="1"/>
</dbReference>
<dbReference type="InterPro" id="IPR051060">
    <property type="entry name" value="Carbamoyltrans_HypF-like"/>
</dbReference>
<keyword evidence="9" id="KW-0378">Hydrolase</keyword>
<evidence type="ECO:0000259" key="11">
    <source>
        <dbReference type="PROSITE" id="PS51163"/>
    </source>
</evidence>
<evidence type="ECO:0000256" key="4">
    <source>
        <dbReference type="ARBA" id="ARBA00022723"/>
    </source>
</evidence>
<dbReference type="Gene3D" id="3.30.420.40">
    <property type="match status" value="1"/>
</dbReference>
<sequence length="756" mass="84326">MSIEMKKIFLVKGVVQGVGFRPFCSKLAKKLKLGGSVQNNSSGVLIELHGDRKSIELFAEKLLYEAPPLAMIQSVESIYEDEASTDSEDFIIRESEKQDIQKVLIPPDIATCEDCLKEMRDPNDKRYKYPFINCTNCGPRYTIIKELPYDRTKTTMACFPMCDECRKEYSDVSNRRYHAQPNACPNCGPTLWLCDAKGEKFAINDDAVLLASKYLREGKILAIKGIGGYHLACDPRNDRAVKELRIRKKRPDKPFALMARDLEAAKSIVLINEKAMKLLLSPRRPIVVCPKGKDDNLSRYVAPNIDTYGIMLPYTPIHHLLLEEQDLLIMTSANISDEPLVAGNREALEKLGSIADYFLMHNRDIYVKIDDSVIAMAGMTPIFTRRARGYVPQPYISKKALPPIFGAGGEMKSTFSVTHDHYIFTSQYLGDLKDISSIALYEHVMDMFLSLYEISPSYLVYDKHPLYLSTRIASSKLSSLKCKLSVQHHHAHLAACLWDNDFSGEAIGLMLDGTGFGDDESIWGGEILIGSAKYFSRAGHLLQAPLPGGDKAVLEPWRFALSLLLQTFEKMEALQIALQLWPKEQDKIKLIAQNADKYVKTSSAGRLFDAAASILGLRNKVSYDAQAAIELEAIAKGKECAPFETIEKGDVLLIDWRPAIRWLIEGMNKKNKAQLAAGFHDGLSKVLVNVSTKLAAQSGIRHIALSGGVWQNRRLLNVTCALLKDAGLIPLTHKRTSPNDECISLGQVAVGIAHWQ</sequence>
<dbReference type="eggNOG" id="COG0068">
    <property type="taxonomic scope" value="Bacteria"/>
</dbReference>
<dbReference type="PIRSF" id="PIRSF006256">
    <property type="entry name" value="CMPcnvr_hdrg_mat"/>
    <property type="match status" value="1"/>
</dbReference>
<feature type="domain" description="YrdC-like" evidence="11">
    <location>
        <begin position="205"/>
        <end position="389"/>
    </location>
</feature>
<keyword evidence="6" id="KW-0862">Zinc</keyword>
<dbReference type="InterPro" id="IPR011125">
    <property type="entry name" value="Znf_HypF"/>
</dbReference>
<dbReference type="Pfam" id="PF17788">
    <property type="entry name" value="HypF_C"/>
    <property type="match status" value="1"/>
</dbReference>
<dbReference type="EMBL" id="ACJX03000001">
    <property type="protein sequence ID" value="KRT36179.1"/>
    <property type="molecule type" value="Genomic_DNA"/>
</dbReference>
<dbReference type="InterPro" id="IPR017968">
    <property type="entry name" value="Acylphosphatase_CS"/>
</dbReference>
<organism evidence="12 13">
    <name type="scientific">Acetomicrobium hydrogeniformans ATCC BAA-1850</name>
    <dbReference type="NCBI Taxonomy" id="592015"/>
    <lineage>
        <taxon>Bacteria</taxon>
        <taxon>Thermotogati</taxon>
        <taxon>Synergistota</taxon>
        <taxon>Synergistia</taxon>
        <taxon>Synergistales</taxon>
        <taxon>Acetomicrobiaceae</taxon>
        <taxon>Acetomicrobium</taxon>
    </lineage>
</organism>
<feature type="active site" evidence="9">
    <location>
        <position position="21"/>
    </location>
</feature>
<evidence type="ECO:0000256" key="9">
    <source>
        <dbReference type="PROSITE-ProRule" id="PRU00520"/>
    </source>
</evidence>
<dbReference type="AlphaFoldDB" id="A0A0T5XCW3"/>
<dbReference type="NCBIfam" id="TIGR00143">
    <property type="entry name" value="hypF"/>
    <property type="match status" value="1"/>
</dbReference>
<accession>A0A0T5XCW3</accession>
<dbReference type="EC" id="6.2.-.-" evidence="8"/>
<comment type="pathway">
    <text evidence="1">Protein modification; [NiFe] hydrogenase maturation.</text>
</comment>
<keyword evidence="3" id="KW-0436">Ligase</keyword>
<dbReference type="GO" id="GO:0016874">
    <property type="term" value="F:ligase activity"/>
    <property type="evidence" value="ECO:0007669"/>
    <property type="project" value="UniProtKB-UniRule"/>
</dbReference>
<evidence type="ECO:0000256" key="6">
    <source>
        <dbReference type="ARBA" id="ARBA00022833"/>
    </source>
</evidence>
<dbReference type="GO" id="GO:0003725">
    <property type="term" value="F:double-stranded RNA binding"/>
    <property type="evidence" value="ECO:0007669"/>
    <property type="project" value="InterPro"/>
</dbReference>
<dbReference type="Proteomes" id="UP000005273">
    <property type="component" value="Unassembled WGS sequence"/>
</dbReference>
<dbReference type="InterPro" id="IPR017945">
    <property type="entry name" value="DHBP_synth_RibB-like_a/b_dom"/>
</dbReference>
<dbReference type="InterPro" id="IPR006070">
    <property type="entry name" value="Sua5-like_dom"/>
</dbReference>
<dbReference type="GO" id="GO:0003998">
    <property type="term" value="F:acylphosphatase activity"/>
    <property type="evidence" value="ECO:0007669"/>
    <property type="project" value="UniProtKB-EC"/>
</dbReference>
<keyword evidence="13" id="KW-1185">Reference proteome</keyword>
<dbReference type="Pfam" id="PF22521">
    <property type="entry name" value="HypF_C_2"/>
    <property type="match status" value="1"/>
</dbReference>
<dbReference type="SUPFAM" id="SSF55821">
    <property type="entry name" value="YrdC/RibB"/>
    <property type="match status" value="1"/>
</dbReference>
<evidence type="ECO:0000313" key="13">
    <source>
        <dbReference type="Proteomes" id="UP000005273"/>
    </source>
</evidence>
<dbReference type="UniPathway" id="UPA00335"/>
<dbReference type="GO" id="GO:0051604">
    <property type="term" value="P:protein maturation"/>
    <property type="evidence" value="ECO:0007669"/>
    <property type="project" value="TreeGrafter"/>
</dbReference>
<dbReference type="Pfam" id="PF07503">
    <property type="entry name" value="zf-HYPF"/>
    <property type="match status" value="2"/>
</dbReference>
<dbReference type="InterPro" id="IPR036046">
    <property type="entry name" value="Acylphosphatase-like_dom_sf"/>
</dbReference>
<keyword evidence="4" id="KW-0479">Metal-binding</keyword>
<dbReference type="OrthoDB" id="9808093at2"/>